<evidence type="ECO:0000313" key="1">
    <source>
        <dbReference type="EMBL" id="SCY16725.1"/>
    </source>
</evidence>
<sequence length="84" mass="9472">MKNAMYPNLSKVIYGKVHSNSRKEIEACPYCQSKDLGVLRKSKYFCRNCLVEIVRKTNGGVYLNLTTVDGVLKRVKVVSTDATQ</sequence>
<organism evidence="1 2">
    <name type="scientific">Alkaliphilus peptidifermentans DSM 18978</name>
    <dbReference type="NCBI Taxonomy" id="1120976"/>
    <lineage>
        <taxon>Bacteria</taxon>
        <taxon>Bacillati</taxon>
        <taxon>Bacillota</taxon>
        <taxon>Clostridia</taxon>
        <taxon>Peptostreptococcales</taxon>
        <taxon>Natronincolaceae</taxon>
        <taxon>Alkaliphilus</taxon>
    </lineage>
</organism>
<dbReference type="EMBL" id="FMUS01000004">
    <property type="protein sequence ID" value="SCY16725.1"/>
    <property type="molecule type" value="Genomic_DNA"/>
</dbReference>
<name>A0A1G5DPW1_9FIRM</name>
<evidence type="ECO:0000313" key="2">
    <source>
        <dbReference type="Proteomes" id="UP000198636"/>
    </source>
</evidence>
<dbReference type="RefSeq" id="WP_091540630.1">
    <property type="nucleotide sequence ID" value="NZ_FMUS01000004.1"/>
</dbReference>
<dbReference type="OrthoDB" id="1798711at2"/>
<reference evidence="1 2" key="1">
    <citation type="submission" date="2016-10" db="EMBL/GenBank/DDBJ databases">
        <authorList>
            <person name="de Groot N.N."/>
        </authorList>
    </citation>
    <scope>NUCLEOTIDE SEQUENCE [LARGE SCALE GENOMIC DNA]</scope>
    <source>
        <strain evidence="1 2">DSM 18978</strain>
    </source>
</reference>
<protein>
    <submittedName>
        <fullName evidence="1">Uncharacterized protein</fullName>
    </submittedName>
</protein>
<dbReference type="AlphaFoldDB" id="A0A1G5DPW1"/>
<dbReference type="Proteomes" id="UP000198636">
    <property type="component" value="Unassembled WGS sequence"/>
</dbReference>
<proteinExistence type="predicted"/>
<accession>A0A1G5DPW1</accession>
<keyword evidence="2" id="KW-1185">Reference proteome</keyword>
<gene>
    <name evidence="1" type="ORF">SAMN03080606_00976</name>
</gene>